<dbReference type="SMART" id="SM00235">
    <property type="entry name" value="ZnMc"/>
    <property type="match status" value="1"/>
</dbReference>
<dbReference type="GO" id="GO:0008270">
    <property type="term" value="F:zinc ion binding"/>
    <property type="evidence" value="ECO:0007669"/>
    <property type="project" value="InterPro"/>
</dbReference>
<dbReference type="Pfam" id="PF01400">
    <property type="entry name" value="Astacin"/>
    <property type="match status" value="1"/>
</dbReference>
<dbReference type="SUPFAM" id="SSF55486">
    <property type="entry name" value="Metalloproteases ('zincins'), catalytic domain"/>
    <property type="match status" value="1"/>
</dbReference>
<evidence type="ECO:0000313" key="3">
    <source>
        <dbReference type="Proteomes" id="UP000054988"/>
    </source>
</evidence>
<protein>
    <recommendedName>
        <fullName evidence="1">Peptidase metallopeptidase domain-containing protein</fullName>
    </recommendedName>
</protein>
<sequence length="430" mass="46265">MTLPTIACGPLPEVVDLRISSKNISGQEVYSVVQGSALWPNNSTVTVSFLDGTPAQQNTVESAFTQYTIYANIKFVFVEDQSNSANIRITFASPKAWSAIGRNALMDRAIVLHEVGHALGMEHEWDGQNTQLVNSGNDDALAQHIERCAGKVVSNFPQVDTKSVMNYFLPAQATSDGKGVPVNSELSDADKAWLVINYPGRSATLNGVRWSLLQAIDVLKISPGVASRILSGKVVSDKRSQYAKLIANTWGSQIPISAEKQSSISRELGSFDSRLFQKQPSLKANFSTADEPSEGDQNTDTVDPVDPDTIGMLAAVVLHPSFRETVTKIAENDLVQRGYNLAQYPIQNSAATGAQQGILSVLAPILTQVAGSLISGLVSQNGIQANPAVGYYPGQPLPPEVQQGVFDMFADFVQNPIFTNIVKNIVNGTD</sequence>
<dbReference type="eggNOG" id="ENOG502S9RS">
    <property type="taxonomic scope" value="Eukaryota"/>
</dbReference>
<dbReference type="AlphaFoldDB" id="A0A0W0FQQ2"/>
<dbReference type="InterPro" id="IPR006026">
    <property type="entry name" value="Peptidase_Metallo"/>
</dbReference>
<accession>A0A0W0FQQ2</accession>
<evidence type="ECO:0000259" key="1">
    <source>
        <dbReference type="SMART" id="SM00235"/>
    </source>
</evidence>
<dbReference type="GO" id="GO:0006508">
    <property type="term" value="P:proteolysis"/>
    <property type="evidence" value="ECO:0007669"/>
    <property type="project" value="InterPro"/>
</dbReference>
<feature type="domain" description="Peptidase metallopeptidase" evidence="1">
    <location>
        <begin position="35"/>
        <end position="151"/>
    </location>
</feature>
<dbReference type="GO" id="GO:0004222">
    <property type="term" value="F:metalloendopeptidase activity"/>
    <property type="evidence" value="ECO:0007669"/>
    <property type="project" value="InterPro"/>
</dbReference>
<organism evidence="2 3">
    <name type="scientific">Moniliophthora roreri</name>
    <name type="common">Frosty pod rot fungus</name>
    <name type="synonym">Monilia roreri</name>
    <dbReference type="NCBI Taxonomy" id="221103"/>
    <lineage>
        <taxon>Eukaryota</taxon>
        <taxon>Fungi</taxon>
        <taxon>Dikarya</taxon>
        <taxon>Basidiomycota</taxon>
        <taxon>Agaricomycotina</taxon>
        <taxon>Agaricomycetes</taxon>
        <taxon>Agaricomycetidae</taxon>
        <taxon>Agaricales</taxon>
        <taxon>Marasmiineae</taxon>
        <taxon>Marasmiaceae</taxon>
        <taxon>Moniliophthora</taxon>
    </lineage>
</organism>
<reference evidence="2 3" key="1">
    <citation type="submission" date="2015-12" db="EMBL/GenBank/DDBJ databases">
        <title>Draft genome sequence of Moniliophthora roreri, the causal agent of frosty pod rot of cacao.</title>
        <authorList>
            <person name="Aime M.C."/>
            <person name="Diaz-Valderrama J.R."/>
            <person name="Kijpornyongpan T."/>
            <person name="Phillips-Mora W."/>
        </authorList>
    </citation>
    <scope>NUCLEOTIDE SEQUENCE [LARGE SCALE GENOMIC DNA]</scope>
    <source>
        <strain evidence="2 3">MCA 2952</strain>
    </source>
</reference>
<dbReference type="EMBL" id="LATX01001749">
    <property type="protein sequence ID" value="KTB38594.1"/>
    <property type="molecule type" value="Genomic_DNA"/>
</dbReference>
<dbReference type="InterPro" id="IPR001506">
    <property type="entry name" value="Peptidase_M12A"/>
</dbReference>
<name>A0A0W0FQQ2_MONRR</name>
<dbReference type="InterPro" id="IPR024079">
    <property type="entry name" value="MetalloPept_cat_dom_sf"/>
</dbReference>
<proteinExistence type="predicted"/>
<dbReference type="Proteomes" id="UP000054988">
    <property type="component" value="Unassembled WGS sequence"/>
</dbReference>
<dbReference type="Gene3D" id="3.40.390.10">
    <property type="entry name" value="Collagenase (Catalytic Domain)"/>
    <property type="match status" value="1"/>
</dbReference>
<evidence type="ECO:0000313" key="2">
    <source>
        <dbReference type="EMBL" id="KTB38594.1"/>
    </source>
</evidence>
<comment type="caution">
    <text evidence="2">The sequence shown here is derived from an EMBL/GenBank/DDBJ whole genome shotgun (WGS) entry which is preliminary data.</text>
</comment>
<gene>
    <name evidence="2" type="ORF">WG66_8852</name>
</gene>